<evidence type="ECO:0000313" key="3">
    <source>
        <dbReference type="Proteomes" id="UP001500567"/>
    </source>
</evidence>
<protein>
    <submittedName>
        <fullName evidence="2">Uncharacterized protein</fullName>
    </submittedName>
</protein>
<reference evidence="3" key="1">
    <citation type="journal article" date="2019" name="Int. J. Syst. Evol. Microbiol.">
        <title>The Global Catalogue of Microorganisms (GCM) 10K type strain sequencing project: providing services to taxonomists for standard genome sequencing and annotation.</title>
        <authorList>
            <consortium name="The Broad Institute Genomics Platform"/>
            <consortium name="The Broad Institute Genome Sequencing Center for Infectious Disease"/>
            <person name="Wu L."/>
            <person name="Ma J."/>
        </authorList>
    </citation>
    <scope>NUCLEOTIDE SEQUENCE [LARGE SCALE GENOMIC DNA]</scope>
    <source>
        <strain evidence="3">JCM 17224</strain>
    </source>
</reference>
<gene>
    <name evidence="2" type="ORF">GCM10022408_24600</name>
</gene>
<dbReference type="Proteomes" id="UP001500567">
    <property type="component" value="Unassembled WGS sequence"/>
</dbReference>
<dbReference type="EMBL" id="BAABDJ010000027">
    <property type="protein sequence ID" value="GAA4011281.1"/>
    <property type="molecule type" value="Genomic_DNA"/>
</dbReference>
<accession>A0ABP7SFX6</accession>
<sequence>MNKLILTIILSLHSQIDLFAGSGSDRYIDETGEGGPLAFLMPFVILIILAIVLIGHFKGSTRSKSEIRASEARAKADDEARASKKAREDARLEAIRQAELLSIISQKIFCTQSPEDQSTTINEQGELNATLIHEGEYISQMFSMKGGFIVERFWDKGNHPLRNTTIIREDITHATEANGYVWAEDPPDYPYY</sequence>
<evidence type="ECO:0000313" key="2">
    <source>
        <dbReference type="EMBL" id="GAA4011281.1"/>
    </source>
</evidence>
<keyword evidence="1" id="KW-1133">Transmembrane helix</keyword>
<comment type="caution">
    <text evidence="2">The sequence shown here is derived from an EMBL/GenBank/DDBJ whole genome shotgun (WGS) entry which is preliminary data.</text>
</comment>
<evidence type="ECO:0000256" key="1">
    <source>
        <dbReference type="SAM" id="Phobius"/>
    </source>
</evidence>
<keyword evidence="3" id="KW-1185">Reference proteome</keyword>
<proteinExistence type="predicted"/>
<keyword evidence="1" id="KW-0812">Transmembrane</keyword>
<keyword evidence="1" id="KW-0472">Membrane</keyword>
<feature type="transmembrane region" description="Helical" evidence="1">
    <location>
        <begin position="37"/>
        <end position="57"/>
    </location>
</feature>
<name>A0ABP7SFX6_9BACT</name>
<dbReference type="RefSeq" id="WP_345073373.1">
    <property type="nucleotide sequence ID" value="NZ_BAABDJ010000027.1"/>
</dbReference>
<organism evidence="2 3">
    <name type="scientific">Hymenobacter fastidiosus</name>
    <dbReference type="NCBI Taxonomy" id="486264"/>
    <lineage>
        <taxon>Bacteria</taxon>
        <taxon>Pseudomonadati</taxon>
        <taxon>Bacteroidota</taxon>
        <taxon>Cytophagia</taxon>
        <taxon>Cytophagales</taxon>
        <taxon>Hymenobacteraceae</taxon>
        <taxon>Hymenobacter</taxon>
    </lineage>
</organism>